<dbReference type="SUPFAM" id="SSF52935">
    <property type="entry name" value="PK C-terminal domain-like"/>
    <property type="match status" value="1"/>
</dbReference>
<dbReference type="InterPro" id="IPR036918">
    <property type="entry name" value="Pyrv_Knase_C_sf"/>
</dbReference>
<evidence type="ECO:0000259" key="15">
    <source>
        <dbReference type="Pfam" id="PF02887"/>
    </source>
</evidence>
<dbReference type="AlphaFoldDB" id="A0A0F9P282"/>
<dbReference type="EC" id="2.7.1.40" evidence="5"/>
<evidence type="ECO:0000256" key="12">
    <source>
        <dbReference type="ARBA" id="ARBA00023152"/>
    </source>
</evidence>
<protein>
    <recommendedName>
        <fullName evidence="5">pyruvate kinase</fullName>
        <ecNumber evidence="5">2.7.1.40</ecNumber>
    </recommendedName>
</protein>
<dbReference type="InterPro" id="IPR015793">
    <property type="entry name" value="Pyrv_Knase_brl"/>
</dbReference>
<keyword evidence="8" id="KW-0547">Nucleotide-binding</keyword>
<dbReference type="PANTHER" id="PTHR11817">
    <property type="entry name" value="PYRUVATE KINASE"/>
    <property type="match status" value="1"/>
</dbReference>
<evidence type="ECO:0000256" key="1">
    <source>
        <dbReference type="ARBA" id="ARBA00001946"/>
    </source>
</evidence>
<evidence type="ECO:0000259" key="14">
    <source>
        <dbReference type="Pfam" id="PF00224"/>
    </source>
</evidence>
<dbReference type="GO" id="GO:0005524">
    <property type="term" value="F:ATP binding"/>
    <property type="evidence" value="ECO:0007669"/>
    <property type="project" value="UniProtKB-KW"/>
</dbReference>
<dbReference type="GO" id="GO:0004743">
    <property type="term" value="F:pyruvate kinase activity"/>
    <property type="evidence" value="ECO:0007669"/>
    <property type="project" value="UniProtKB-EC"/>
</dbReference>
<keyword evidence="13" id="KW-0670">Pyruvate</keyword>
<dbReference type="InterPro" id="IPR015813">
    <property type="entry name" value="Pyrv/PenolPyrv_kinase-like_dom"/>
</dbReference>
<evidence type="ECO:0000256" key="6">
    <source>
        <dbReference type="ARBA" id="ARBA00022679"/>
    </source>
</evidence>
<dbReference type="Gene3D" id="3.20.20.60">
    <property type="entry name" value="Phosphoenolpyruvate-binding domains"/>
    <property type="match status" value="1"/>
</dbReference>
<evidence type="ECO:0000256" key="8">
    <source>
        <dbReference type="ARBA" id="ARBA00022741"/>
    </source>
</evidence>
<evidence type="ECO:0000256" key="3">
    <source>
        <dbReference type="ARBA" id="ARBA00004997"/>
    </source>
</evidence>
<dbReference type="InterPro" id="IPR011037">
    <property type="entry name" value="Pyrv_Knase-like_insert_dom_sf"/>
</dbReference>
<evidence type="ECO:0000256" key="5">
    <source>
        <dbReference type="ARBA" id="ARBA00012142"/>
    </source>
</evidence>
<evidence type="ECO:0000256" key="9">
    <source>
        <dbReference type="ARBA" id="ARBA00022777"/>
    </source>
</evidence>
<dbReference type="GO" id="GO:0030955">
    <property type="term" value="F:potassium ion binding"/>
    <property type="evidence" value="ECO:0007669"/>
    <property type="project" value="InterPro"/>
</dbReference>
<comment type="pathway">
    <text evidence="3">Carbohydrate degradation; glycolysis; pyruvate from D-glyceraldehyde 3-phosphate: step 5/5.</text>
</comment>
<comment type="caution">
    <text evidence="16">The sequence shown here is derived from an EMBL/GenBank/DDBJ whole genome shotgun (WGS) entry which is preliminary data.</text>
</comment>
<dbReference type="SUPFAM" id="SSF51621">
    <property type="entry name" value="Phosphoenolpyruvate/pyruvate domain"/>
    <property type="match status" value="1"/>
</dbReference>
<dbReference type="Pfam" id="PF00224">
    <property type="entry name" value="PK"/>
    <property type="match status" value="1"/>
</dbReference>
<keyword evidence="11" id="KW-0460">Magnesium</keyword>
<keyword evidence="10" id="KW-0067">ATP-binding</keyword>
<dbReference type="InterPro" id="IPR015806">
    <property type="entry name" value="Pyrv_Knase_insert_dom_sf"/>
</dbReference>
<comment type="similarity">
    <text evidence="4">Belongs to the pyruvate kinase family.</text>
</comment>
<evidence type="ECO:0000256" key="2">
    <source>
        <dbReference type="ARBA" id="ARBA00001958"/>
    </source>
</evidence>
<dbReference type="NCBIfam" id="NF004978">
    <property type="entry name" value="PRK06354.1"/>
    <property type="match status" value="1"/>
</dbReference>
<dbReference type="NCBIfam" id="NF004491">
    <property type="entry name" value="PRK05826.1"/>
    <property type="match status" value="1"/>
</dbReference>
<keyword evidence="6" id="KW-0808">Transferase</keyword>
<gene>
    <name evidence="16" type="ORF">LCGC14_1267540</name>
</gene>
<dbReference type="InterPro" id="IPR015795">
    <property type="entry name" value="Pyrv_Knase_C"/>
</dbReference>
<comment type="cofactor">
    <cofactor evidence="1">
        <name>Mg(2+)</name>
        <dbReference type="ChEBI" id="CHEBI:18420"/>
    </cofactor>
</comment>
<dbReference type="GO" id="GO:0000287">
    <property type="term" value="F:magnesium ion binding"/>
    <property type="evidence" value="ECO:0007669"/>
    <property type="project" value="InterPro"/>
</dbReference>
<sequence>MTDHMRRTKIIATVGPASNDAKTLKQLINEGVDVFRFNLSHSTHAQHKKTLAAIRKVSKELNTDVGILFDLAGQKLRIGNMKKPVEIKRGQEITLTKNKVMGTGSRISVNHNYLIKELSKGDKILIDEGRIELKIKRKTPAELICTVKQGGVLSSNKGINVTAPLSLKPLTKKDREDIKFAIENKVDWLALSFVRHKSDISDLKAFIKRNKAHFAVMAKIEKKEAVSNIDEIIEASDGIMIARGDLGVEMPVEDVPLIQKTIIEKCMQKGKAVVTATQMLESMINNRRPTRAEVNDIANAIFDQSDAVMLSAETAAGKYPVAAVKTMAKVAGKTESAIDYAWMLRDKEAWVSADITDAISFASCELVRDLGAALLVTSTQSGATAARVAAYRPPAPILAATPDKRVMNRLKLIFGVVPYLINPSKNINDMLAKAKQAAKQSSLVRKNDKIVITAGALVNVVGTTNLIKVETID</sequence>
<dbReference type="Gene3D" id="3.40.1380.20">
    <property type="entry name" value="Pyruvate kinase, C-terminal domain"/>
    <property type="match status" value="1"/>
</dbReference>
<evidence type="ECO:0000256" key="7">
    <source>
        <dbReference type="ARBA" id="ARBA00022723"/>
    </source>
</evidence>
<dbReference type="Gene3D" id="2.40.33.10">
    <property type="entry name" value="PK beta-barrel domain-like"/>
    <property type="match status" value="1"/>
</dbReference>
<accession>A0A0F9P282</accession>
<dbReference type="EMBL" id="LAZR01007082">
    <property type="protein sequence ID" value="KKM87577.1"/>
    <property type="molecule type" value="Genomic_DNA"/>
</dbReference>
<dbReference type="InterPro" id="IPR040442">
    <property type="entry name" value="Pyrv_kinase-like_dom_sf"/>
</dbReference>
<proteinExistence type="inferred from homology"/>
<comment type="cofactor">
    <cofactor evidence="2">
        <name>K(+)</name>
        <dbReference type="ChEBI" id="CHEBI:29103"/>
    </cofactor>
</comment>
<dbReference type="FunFam" id="2.40.33.10:FF:000001">
    <property type="entry name" value="Pyruvate kinase"/>
    <property type="match status" value="1"/>
</dbReference>
<keyword evidence="9" id="KW-0418">Kinase</keyword>
<keyword evidence="12" id="KW-0324">Glycolysis</keyword>
<name>A0A0F9P282_9ZZZZ</name>
<evidence type="ECO:0000256" key="11">
    <source>
        <dbReference type="ARBA" id="ARBA00022842"/>
    </source>
</evidence>
<feature type="domain" description="Pyruvate kinase barrel" evidence="14">
    <location>
        <begin position="5"/>
        <end position="324"/>
    </location>
</feature>
<dbReference type="GO" id="GO:0016301">
    <property type="term" value="F:kinase activity"/>
    <property type="evidence" value="ECO:0007669"/>
    <property type="project" value="UniProtKB-KW"/>
</dbReference>
<evidence type="ECO:0000256" key="4">
    <source>
        <dbReference type="ARBA" id="ARBA00008663"/>
    </source>
</evidence>
<keyword evidence="7" id="KW-0479">Metal-binding</keyword>
<dbReference type="Pfam" id="PF02887">
    <property type="entry name" value="PK_C"/>
    <property type="match status" value="1"/>
</dbReference>
<dbReference type="FunFam" id="3.20.20.60:FF:000025">
    <property type="entry name" value="Pyruvate kinase"/>
    <property type="match status" value="1"/>
</dbReference>
<evidence type="ECO:0000256" key="10">
    <source>
        <dbReference type="ARBA" id="ARBA00022840"/>
    </source>
</evidence>
<reference evidence="16" key="1">
    <citation type="journal article" date="2015" name="Nature">
        <title>Complex archaea that bridge the gap between prokaryotes and eukaryotes.</title>
        <authorList>
            <person name="Spang A."/>
            <person name="Saw J.H."/>
            <person name="Jorgensen S.L."/>
            <person name="Zaremba-Niedzwiedzka K."/>
            <person name="Martijn J."/>
            <person name="Lind A.E."/>
            <person name="van Eijk R."/>
            <person name="Schleper C."/>
            <person name="Guy L."/>
            <person name="Ettema T.J."/>
        </authorList>
    </citation>
    <scope>NUCLEOTIDE SEQUENCE</scope>
</reference>
<dbReference type="PRINTS" id="PR01050">
    <property type="entry name" value="PYRUVTKNASE"/>
</dbReference>
<dbReference type="InterPro" id="IPR001697">
    <property type="entry name" value="Pyr_Knase"/>
</dbReference>
<evidence type="ECO:0000256" key="13">
    <source>
        <dbReference type="ARBA" id="ARBA00023317"/>
    </source>
</evidence>
<dbReference type="UniPathway" id="UPA00109">
    <property type="reaction ID" value="UER00188"/>
</dbReference>
<organism evidence="16">
    <name type="scientific">marine sediment metagenome</name>
    <dbReference type="NCBI Taxonomy" id="412755"/>
    <lineage>
        <taxon>unclassified sequences</taxon>
        <taxon>metagenomes</taxon>
        <taxon>ecological metagenomes</taxon>
    </lineage>
</organism>
<dbReference type="SUPFAM" id="SSF50800">
    <property type="entry name" value="PK beta-barrel domain-like"/>
    <property type="match status" value="1"/>
</dbReference>
<dbReference type="NCBIfam" id="TIGR01064">
    <property type="entry name" value="pyruv_kin"/>
    <property type="match status" value="1"/>
</dbReference>
<evidence type="ECO:0000313" key="16">
    <source>
        <dbReference type="EMBL" id="KKM87577.1"/>
    </source>
</evidence>
<feature type="domain" description="Pyruvate kinase C-terminal" evidence="15">
    <location>
        <begin position="357"/>
        <end position="469"/>
    </location>
</feature>